<dbReference type="EMBL" id="CAJVPT010005019">
    <property type="protein sequence ID" value="CAG8515215.1"/>
    <property type="molecule type" value="Genomic_DNA"/>
</dbReference>
<reference evidence="1" key="1">
    <citation type="submission" date="2021-06" db="EMBL/GenBank/DDBJ databases">
        <authorList>
            <person name="Kallberg Y."/>
            <person name="Tangrot J."/>
            <person name="Rosling A."/>
        </authorList>
    </citation>
    <scope>NUCLEOTIDE SEQUENCE</scope>
    <source>
        <strain evidence="1">CL356</strain>
    </source>
</reference>
<feature type="non-terminal residue" evidence="1">
    <location>
        <position position="1"/>
    </location>
</feature>
<evidence type="ECO:0000313" key="2">
    <source>
        <dbReference type="Proteomes" id="UP000789525"/>
    </source>
</evidence>
<gene>
    <name evidence="1" type="ORF">ACOLOM_LOCUS3402</name>
</gene>
<organism evidence="1 2">
    <name type="scientific">Acaulospora colombiana</name>
    <dbReference type="NCBI Taxonomy" id="27376"/>
    <lineage>
        <taxon>Eukaryota</taxon>
        <taxon>Fungi</taxon>
        <taxon>Fungi incertae sedis</taxon>
        <taxon>Mucoromycota</taxon>
        <taxon>Glomeromycotina</taxon>
        <taxon>Glomeromycetes</taxon>
        <taxon>Diversisporales</taxon>
        <taxon>Acaulosporaceae</taxon>
        <taxon>Acaulospora</taxon>
    </lineage>
</organism>
<evidence type="ECO:0000313" key="1">
    <source>
        <dbReference type="EMBL" id="CAG8515215.1"/>
    </source>
</evidence>
<protein>
    <submittedName>
        <fullName evidence="1">10586_t:CDS:1</fullName>
    </submittedName>
</protein>
<dbReference type="Proteomes" id="UP000789525">
    <property type="component" value="Unassembled WGS sequence"/>
</dbReference>
<comment type="caution">
    <text evidence="1">The sequence shown here is derived from an EMBL/GenBank/DDBJ whole genome shotgun (WGS) entry which is preliminary data.</text>
</comment>
<sequence length="47" mass="5278">EQPTPAWPSGKSNQQAFDQLNSETKISAHAFEEMELSDNTHGMAEMR</sequence>
<keyword evidence="2" id="KW-1185">Reference proteome</keyword>
<accession>A0ACA9L8U6</accession>
<name>A0ACA9L8U6_9GLOM</name>
<proteinExistence type="predicted"/>